<organism evidence="3 4">
    <name type="scientific">Aliiruegeria haliotis</name>
    <dbReference type="NCBI Taxonomy" id="1280846"/>
    <lineage>
        <taxon>Bacteria</taxon>
        <taxon>Pseudomonadati</taxon>
        <taxon>Pseudomonadota</taxon>
        <taxon>Alphaproteobacteria</taxon>
        <taxon>Rhodobacterales</taxon>
        <taxon>Roseobacteraceae</taxon>
        <taxon>Aliiruegeria</taxon>
    </lineage>
</organism>
<feature type="transmembrane region" description="Helical" evidence="1">
    <location>
        <begin position="43"/>
        <end position="63"/>
    </location>
</feature>
<feature type="transmembrane region" description="Helical" evidence="1">
    <location>
        <begin position="239"/>
        <end position="262"/>
    </location>
</feature>
<keyword evidence="1" id="KW-1133">Transmembrane helix</keyword>
<dbReference type="GO" id="GO:0016020">
    <property type="term" value="C:membrane"/>
    <property type="evidence" value="ECO:0007669"/>
    <property type="project" value="UniProtKB-SubCell"/>
</dbReference>
<dbReference type="EMBL" id="PVTD01000004">
    <property type="protein sequence ID" value="PRY23794.1"/>
    <property type="molecule type" value="Genomic_DNA"/>
</dbReference>
<gene>
    <name evidence="3" type="ORF">CLV78_104286</name>
</gene>
<proteinExistence type="predicted"/>
<feature type="transmembrane region" description="Helical" evidence="1">
    <location>
        <begin position="140"/>
        <end position="159"/>
    </location>
</feature>
<sequence length="327" mass="36177">MRAFFRLSLLYLVFAMVMVELVRGDAVVSIAVGGIDTASDFASSWKVILILLGVTVAASVFGGRSRRLHARFARLGLALVGTVMFMTAFGLLKVLMPDIVPFYADPALADFDSWLHGGVDPWRLTHDWAASLPMRWIEPLYFPVWTSLTLFMPAILALLDRDEARVRRFLLLWAFAWIVVGNVFALGGLSVGPVFYDRLLGGDRFADLTTAIDNGIFTSPLFEIVQDSLWRFYVDGEQILGSGISAFPSVHVATACVTMLYLCERFPWLAPVGIVYLAAIQFLSVFSGYHYAVDGYFSILAMFAASEALHRLDKPRNASTSARPLSP</sequence>
<reference evidence="3 4" key="1">
    <citation type="submission" date="2018-03" db="EMBL/GenBank/DDBJ databases">
        <title>Genomic Encyclopedia of Archaeal and Bacterial Type Strains, Phase II (KMG-II): from individual species to whole genera.</title>
        <authorList>
            <person name="Goeker M."/>
        </authorList>
    </citation>
    <scope>NUCLEOTIDE SEQUENCE [LARGE SCALE GENOMIC DNA]</scope>
    <source>
        <strain evidence="3 4">DSM 29328</strain>
    </source>
</reference>
<dbReference type="RefSeq" id="WP_158263516.1">
    <property type="nucleotide sequence ID" value="NZ_PVTD01000004.1"/>
</dbReference>
<keyword evidence="1" id="KW-0812">Transmembrane</keyword>
<evidence type="ECO:0000313" key="3">
    <source>
        <dbReference type="EMBL" id="PRY23794.1"/>
    </source>
</evidence>
<dbReference type="Proteomes" id="UP000239480">
    <property type="component" value="Unassembled WGS sequence"/>
</dbReference>
<feature type="transmembrane region" description="Helical" evidence="1">
    <location>
        <begin position="269"/>
        <end position="289"/>
    </location>
</feature>
<feature type="transmembrane region" description="Helical" evidence="1">
    <location>
        <begin position="75"/>
        <end position="96"/>
    </location>
</feature>
<dbReference type="AlphaFoldDB" id="A0A2T0RRI1"/>
<feature type="domain" description="Inositolphosphotransferase Aur1/Ipt1" evidence="2">
    <location>
        <begin position="108"/>
        <end position="300"/>
    </location>
</feature>
<name>A0A2T0RRI1_9RHOB</name>
<dbReference type="OrthoDB" id="9816314at2"/>
<comment type="caution">
    <text evidence="3">The sequence shown here is derived from an EMBL/GenBank/DDBJ whole genome shotgun (WGS) entry which is preliminary data.</text>
</comment>
<accession>A0A2T0RRI1</accession>
<dbReference type="InterPro" id="IPR026841">
    <property type="entry name" value="Aur1/Ipt1"/>
</dbReference>
<evidence type="ECO:0000313" key="4">
    <source>
        <dbReference type="Proteomes" id="UP000239480"/>
    </source>
</evidence>
<evidence type="ECO:0000256" key="1">
    <source>
        <dbReference type="SAM" id="Phobius"/>
    </source>
</evidence>
<evidence type="ECO:0000259" key="2">
    <source>
        <dbReference type="Pfam" id="PF14378"/>
    </source>
</evidence>
<dbReference type="Pfam" id="PF14378">
    <property type="entry name" value="PAP2_3"/>
    <property type="match status" value="1"/>
</dbReference>
<protein>
    <submittedName>
        <fullName evidence="3">PAP2 superfamily protein</fullName>
    </submittedName>
</protein>
<keyword evidence="1" id="KW-0472">Membrane</keyword>
<keyword evidence="4" id="KW-1185">Reference proteome</keyword>
<feature type="transmembrane region" description="Helical" evidence="1">
    <location>
        <begin position="171"/>
        <end position="196"/>
    </location>
</feature>